<dbReference type="PROSITE" id="PS50217">
    <property type="entry name" value="BZIP"/>
    <property type="match status" value="1"/>
</dbReference>
<dbReference type="CDD" id="cd14687">
    <property type="entry name" value="bZIP_ATF2"/>
    <property type="match status" value="1"/>
</dbReference>
<gene>
    <name evidence="6" type="ORF">FLAG1_07104</name>
</gene>
<keyword evidence="1" id="KW-0805">Transcription regulation</keyword>
<feature type="compositionally biased region" description="Polar residues" evidence="4">
    <location>
        <begin position="161"/>
        <end position="171"/>
    </location>
</feature>
<evidence type="ECO:0000256" key="2">
    <source>
        <dbReference type="ARBA" id="ARBA00023125"/>
    </source>
</evidence>
<dbReference type="Proteomes" id="UP000037904">
    <property type="component" value="Unassembled WGS sequence"/>
</dbReference>
<evidence type="ECO:0000313" key="6">
    <source>
        <dbReference type="EMBL" id="KPA40032.1"/>
    </source>
</evidence>
<protein>
    <recommendedName>
        <fullName evidence="5">BZIP domain-containing protein</fullName>
    </recommendedName>
</protein>
<dbReference type="SMART" id="SM00338">
    <property type="entry name" value="BRLZ"/>
    <property type="match status" value="1"/>
</dbReference>
<dbReference type="InterPro" id="IPR046347">
    <property type="entry name" value="bZIP_sf"/>
</dbReference>
<evidence type="ECO:0000313" key="7">
    <source>
        <dbReference type="Proteomes" id="UP000037904"/>
    </source>
</evidence>
<dbReference type="SUPFAM" id="SSF57959">
    <property type="entry name" value="Leucine zipper domain"/>
    <property type="match status" value="1"/>
</dbReference>
<dbReference type="AlphaFoldDB" id="A0A0M9EUP4"/>
<sequence length="257" mass="28783">MDQTSVTPEDPMYDLSAIGSMDSEPHPMWDQWYFAGESSFNGPFPLHGNDCHQELGKIEGFIPDFIHHPLSSARTSSFLTQDSPEYQPGSDTTNPGESSSIAENSLYPSPPQCEENEPYKSGSVNSSSRRSSTKKHQVKRPAAEEFHVDTTTHQCGIRENPASSPSETNAQMKKLRARNNRAAGKVRVKKREEERNLEITEKDMEQTNRQLTAHASELASQVHSLKMQLLQHVGCDCVLIQEYIGSQAQRYVKTSTK</sequence>
<dbReference type="PANTHER" id="PTHR11462:SF35">
    <property type="entry name" value="TRANSCRIPTION FACTOR JRA"/>
    <property type="match status" value="1"/>
</dbReference>
<name>A0A0M9EUP4_FUSLA</name>
<feature type="compositionally biased region" description="Basic residues" evidence="4">
    <location>
        <begin position="173"/>
        <end position="189"/>
    </location>
</feature>
<feature type="compositionally biased region" description="Low complexity" evidence="4">
    <location>
        <begin position="121"/>
        <end position="130"/>
    </location>
</feature>
<keyword evidence="2" id="KW-0238">DNA-binding</keyword>
<dbReference type="Gene3D" id="1.20.5.170">
    <property type="match status" value="1"/>
</dbReference>
<keyword evidence="7" id="KW-1185">Reference proteome</keyword>
<comment type="caution">
    <text evidence="6">The sequence shown here is derived from an EMBL/GenBank/DDBJ whole genome shotgun (WGS) entry which is preliminary data.</text>
</comment>
<dbReference type="GO" id="GO:0051726">
    <property type="term" value="P:regulation of cell cycle"/>
    <property type="evidence" value="ECO:0007669"/>
    <property type="project" value="TreeGrafter"/>
</dbReference>
<evidence type="ECO:0000259" key="5">
    <source>
        <dbReference type="PROSITE" id="PS50217"/>
    </source>
</evidence>
<evidence type="ECO:0000256" key="4">
    <source>
        <dbReference type="SAM" id="MobiDB-lite"/>
    </source>
</evidence>
<keyword evidence="3" id="KW-0804">Transcription</keyword>
<organism evidence="6 7">
    <name type="scientific">Fusarium langsethiae</name>
    <dbReference type="NCBI Taxonomy" id="179993"/>
    <lineage>
        <taxon>Eukaryota</taxon>
        <taxon>Fungi</taxon>
        <taxon>Dikarya</taxon>
        <taxon>Ascomycota</taxon>
        <taxon>Pezizomycotina</taxon>
        <taxon>Sordariomycetes</taxon>
        <taxon>Hypocreomycetidae</taxon>
        <taxon>Hypocreales</taxon>
        <taxon>Nectriaceae</taxon>
        <taxon>Fusarium</taxon>
    </lineage>
</organism>
<accession>A0A0M9EUP4</accession>
<dbReference type="GO" id="GO:0000978">
    <property type="term" value="F:RNA polymerase II cis-regulatory region sequence-specific DNA binding"/>
    <property type="evidence" value="ECO:0007669"/>
    <property type="project" value="TreeGrafter"/>
</dbReference>
<proteinExistence type="predicted"/>
<evidence type="ECO:0000256" key="3">
    <source>
        <dbReference type="ARBA" id="ARBA00023163"/>
    </source>
</evidence>
<feature type="compositionally biased region" description="Polar residues" evidence="4">
    <location>
        <begin position="76"/>
        <end position="107"/>
    </location>
</feature>
<dbReference type="InterPro" id="IPR050946">
    <property type="entry name" value="AP-1_TF_bZIP"/>
</dbReference>
<feature type="compositionally biased region" description="Basic and acidic residues" evidence="4">
    <location>
        <begin position="141"/>
        <end position="150"/>
    </location>
</feature>
<dbReference type="PANTHER" id="PTHR11462">
    <property type="entry name" value="JUN TRANSCRIPTION FACTOR-RELATED"/>
    <property type="match status" value="1"/>
</dbReference>
<evidence type="ECO:0000256" key="1">
    <source>
        <dbReference type="ARBA" id="ARBA00023015"/>
    </source>
</evidence>
<dbReference type="EMBL" id="JXCE01000156">
    <property type="protein sequence ID" value="KPA40032.1"/>
    <property type="molecule type" value="Genomic_DNA"/>
</dbReference>
<dbReference type="InterPro" id="IPR004827">
    <property type="entry name" value="bZIP"/>
</dbReference>
<dbReference type="GO" id="GO:0005667">
    <property type="term" value="C:transcription regulator complex"/>
    <property type="evidence" value="ECO:0007669"/>
    <property type="project" value="TreeGrafter"/>
</dbReference>
<reference evidence="6 7" key="1">
    <citation type="submission" date="2015-04" db="EMBL/GenBank/DDBJ databases">
        <title>The draft genome sequence of Fusarium langsethiae, a T-2/HT-2 mycotoxin producer.</title>
        <authorList>
            <person name="Lysoe E."/>
            <person name="Divon H.H."/>
            <person name="Terzi V."/>
            <person name="Orru L."/>
            <person name="Lamontanara A."/>
            <person name="Kolseth A.-K."/>
            <person name="Frandsen R.J."/>
            <person name="Nielsen K."/>
            <person name="Thrane U."/>
        </authorList>
    </citation>
    <scope>NUCLEOTIDE SEQUENCE [LARGE SCALE GENOMIC DNA]</scope>
    <source>
        <strain evidence="6 7">Fl201059</strain>
    </source>
</reference>
<feature type="region of interest" description="Disordered" evidence="4">
    <location>
        <begin position="76"/>
        <end position="193"/>
    </location>
</feature>
<dbReference type="PROSITE" id="PS00036">
    <property type="entry name" value="BZIP_BASIC"/>
    <property type="match status" value="1"/>
</dbReference>
<feature type="domain" description="BZIP" evidence="5">
    <location>
        <begin position="169"/>
        <end position="232"/>
    </location>
</feature>
<dbReference type="GO" id="GO:0000981">
    <property type="term" value="F:DNA-binding transcription factor activity, RNA polymerase II-specific"/>
    <property type="evidence" value="ECO:0007669"/>
    <property type="project" value="TreeGrafter"/>
</dbReference>
<dbReference type="OrthoDB" id="295274at2759"/>